<dbReference type="GO" id="GO:0005247">
    <property type="term" value="F:voltage-gated chloride channel activity"/>
    <property type="evidence" value="ECO:0007669"/>
    <property type="project" value="TreeGrafter"/>
</dbReference>
<dbReference type="AlphaFoldDB" id="A0A4Q0LS29"/>
<keyword evidence="7" id="KW-0868">Chloride</keyword>
<dbReference type="PRINTS" id="PR00762">
    <property type="entry name" value="CLCHANNEL"/>
</dbReference>
<dbReference type="SUPFAM" id="SSF81340">
    <property type="entry name" value="Clc chloride channel"/>
    <property type="match status" value="1"/>
</dbReference>
<evidence type="ECO:0000313" key="9">
    <source>
        <dbReference type="Proteomes" id="UP000289808"/>
    </source>
</evidence>
<protein>
    <submittedName>
        <fullName evidence="8">Sodium:proton antiporter</fullName>
    </submittedName>
</protein>
<evidence type="ECO:0000256" key="4">
    <source>
        <dbReference type="ARBA" id="ARBA00022989"/>
    </source>
</evidence>
<dbReference type="Gene3D" id="1.10.3080.10">
    <property type="entry name" value="Clc chloride channel"/>
    <property type="match status" value="1"/>
</dbReference>
<comment type="subcellular location">
    <subcellularLocation>
        <location evidence="1">Membrane</location>
        <topology evidence="1">Multi-pass membrane protein</topology>
    </subcellularLocation>
</comment>
<evidence type="ECO:0000256" key="1">
    <source>
        <dbReference type="ARBA" id="ARBA00004141"/>
    </source>
</evidence>
<dbReference type="InterPro" id="IPR014743">
    <property type="entry name" value="Cl-channel_core"/>
</dbReference>
<dbReference type="PANTHER" id="PTHR45711:SF6">
    <property type="entry name" value="CHLORIDE CHANNEL PROTEIN"/>
    <property type="match status" value="1"/>
</dbReference>
<evidence type="ECO:0000256" key="2">
    <source>
        <dbReference type="ARBA" id="ARBA00022448"/>
    </source>
</evidence>
<dbReference type="EMBL" id="SCLX01000041">
    <property type="protein sequence ID" value="RXF57372.1"/>
    <property type="molecule type" value="Genomic_DNA"/>
</dbReference>
<gene>
    <name evidence="8" type="ORF">ERD32_07450</name>
</gene>
<name>A0A4Q0LS29_9LACO</name>
<evidence type="ECO:0000256" key="6">
    <source>
        <dbReference type="ARBA" id="ARBA00023136"/>
    </source>
</evidence>
<sequence length="284" mass="31618">MAAGLAAAFSAPIAGALFLVEEITFDFKPQKVVAVLAATFSADFVTILAFGNKPFLYLPVNDYLPVTAYWALPLIGIFLGIMAYIYQYVLLSLKPWFSKIKKIPAAYHSIIPLILIIPVGLFNAHLLGGSHVLIDNLFNLNWNVKAFGSWDFLLLPILFLIIRFVFSMLSYDSSVPDGIFMPILVLGALLGIICANIMIKLQIILPMYFPHILVISMAAYFGAIEKAPFTAIMLLTEMIGTVQQVLPMIIVTFVAYYILDILGGKPIYEDLRLQMNYHKNMSII</sequence>
<keyword evidence="2" id="KW-0813">Transport</keyword>
<dbReference type="Proteomes" id="UP000289808">
    <property type="component" value="Unassembled WGS sequence"/>
</dbReference>
<reference evidence="8 9" key="1">
    <citation type="submission" date="2019-01" db="EMBL/GenBank/DDBJ databases">
        <title>The genome sequence of Lactobacillus crispatus L49.</title>
        <authorList>
            <person name="Zhong J."/>
            <person name="Zhang J."/>
        </authorList>
    </citation>
    <scope>NUCLEOTIDE SEQUENCE [LARGE SCALE GENOMIC DNA]</scope>
    <source>
        <strain evidence="8 9">L49</strain>
    </source>
</reference>
<dbReference type="GO" id="GO:0005886">
    <property type="term" value="C:plasma membrane"/>
    <property type="evidence" value="ECO:0007669"/>
    <property type="project" value="TreeGrafter"/>
</dbReference>
<keyword evidence="5" id="KW-0406">Ion transport</keyword>
<evidence type="ECO:0000256" key="7">
    <source>
        <dbReference type="ARBA" id="ARBA00023214"/>
    </source>
</evidence>
<keyword evidence="3" id="KW-0812">Transmembrane</keyword>
<accession>A0A4Q0LS29</accession>
<keyword evidence="6" id="KW-0472">Membrane</keyword>
<dbReference type="PANTHER" id="PTHR45711">
    <property type="entry name" value="CHLORIDE CHANNEL PROTEIN"/>
    <property type="match status" value="1"/>
</dbReference>
<proteinExistence type="predicted"/>
<dbReference type="InterPro" id="IPR001807">
    <property type="entry name" value="ClC"/>
</dbReference>
<evidence type="ECO:0000256" key="3">
    <source>
        <dbReference type="ARBA" id="ARBA00022692"/>
    </source>
</evidence>
<evidence type="ECO:0000256" key="5">
    <source>
        <dbReference type="ARBA" id="ARBA00023065"/>
    </source>
</evidence>
<comment type="caution">
    <text evidence="8">The sequence shown here is derived from an EMBL/GenBank/DDBJ whole genome shotgun (WGS) entry which is preliminary data.</text>
</comment>
<organism evidence="8 9">
    <name type="scientific">Lactobacillus crispatus</name>
    <dbReference type="NCBI Taxonomy" id="47770"/>
    <lineage>
        <taxon>Bacteria</taxon>
        <taxon>Bacillati</taxon>
        <taxon>Bacillota</taxon>
        <taxon>Bacilli</taxon>
        <taxon>Lactobacillales</taxon>
        <taxon>Lactobacillaceae</taxon>
        <taxon>Lactobacillus</taxon>
    </lineage>
</organism>
<keyword evidence="4" id="KW-1133">Transmembrane helix</keyword>
<dbReference type="Pfam" id="PF00654">
    <property type="entry name" value="Voltage_CLC"/>
    <property type="match status" value="1"/>
</dbReference>
<evidence type="ECO:0000313" key="8">
    <source>
        <dbReference type="EMBL" id="RXF57372.1"/>
    </source>
</evidence>